<dbReference type="PANTHER" id="PTHR11346">
    <property type="entry name" value="GALECTIN"/>
    <property type="match status" value="1"/>
</dbReference>
<dbReference type="SMART" id="SM00276">
    <property type="entry name" value="GLECT"/>
    <property type="match status" value="2"/>
</dbReference>
<dbReference type="Proteomes" id="UP000694892">
    <property type="component" value="Chromosome 5S"/>
</dbReference>
<dbReference type="InterPro" id="IPR013320">
    <property type="entry name" value="ConA-like_dom_sf"/>
</dbReference>
<name>A0A974CS04_XENLA</name>
<evidence type="ECO:0000256" key="1">
    <source>
        <dbReference type="ARBA" id="ARBA00022734"/>
    </source>
</evidence>
<dbReference type="PANTHER" id="PTHR11346:SF22">
    <property type="entry name" value="GALECTIN-8"/>
    <property type="match status" value="1"/>
</dbReference>
<dbReference type="InterPro" id="IPR044156">
    <property type="entry name" value="Galectin-like"/>
</dbReference>
<sequence length="385" mass="43767">MYIAKVPLIPGLDLWESQKAMGLGRCNCSGGMMPRRICLFLSLNFLRHNFLFLQDQGGTIVHESSSKRSNMAQTGLQRTIMDPVVPYVGTIFGGLEPGQMIVIHGTVHPDADRFQIDFQRGNSVQPRSDVAFHFNPRFKGSGHIVCNTLENEKWGWEEKTYQMPFTKGQPFEIIFLVFHDKFQVSSNGKNLLVYKHRISLQRVDTLGISGKVKINTIGFLAQPTLLGSQPTSLAGNSIEANKGGSEKPRNFTIPYTGCLPSPLIPGKTMVIKGEVLKNAKRFAIDLKPHGSKDIALHLNPRMKERVFVRNTYLRESWGEEEKQLLDFPFCTEMYFEILIYCDLQQFRVAVNGVHLLEYKHRFKDLNKINEVSVNGDIQLHDVRIW</sequence>
<evidence type="ECO:0000259" key="4">
    <source>
        <dbReference type="PROSITE" id="PS51304"/>
    </source>
</evidence>
<evidence type="ECO:0000313" key="6">
    <source>
        <dbReference type="Proteomes" id="UP000694892"/>
    </source>
</evidence>
<dbReference type="FunFam" id="2.60.120.200:FF:000078">
    <property type="entry name" value="Galectin"/>
    <property type="match status" value="1"/>
</dbReference>
<protein>
    <recommendedName>
        <fullName evidence="3">Galectin</fullName>
    </recommendedName>
</protein>
<accession>A0A974CS04</accession>
<dbReference type="CDD" id="cd00070">
    <property type="entry name" value="GLECT"/>
    <property type="match status" value="2"/>
</dbReference>
<dbReference type="SMART" id="SM00908">
    <property type="entry name" value="Gal-bind_lectin"/>
    <property type="match status" value="2"/>
</dbReference>
<proteinExistence type="predicted"/>
<dbReference type="EMBL" id="CM004475">
    <property type="protein sequence ID" value="OCT77817.1"/>
    <property type="molecule type" value="Genomic_DNA"/>
</dbReference>
<evidence type="ECO:0000313" key="5">
    <source>
        <dbReference type="EMBL" id="OCT77817.1"/>
    </source>
</evidence>
<evidence type="ECO:0000256" key="2">
    <source>
        <dbReference type="ARBA" id="ARBA00022737"/>
    </source>
</evidence>
<organism evidence="5 6">
    <name type="scientific">Xenopus laevis</name>
    <name type="common">African clawed frog</name>
    <dbReference type="NCBI Taxonomy" id="8355"/>
    <lineage>
        <taxon>Eukaryota</taxon>
        <taxon>Metazoa</taxon>
        <taxon>Chordata</taxon>
        <taxon>Craniata</taxon>
        <taxon>Vertebrata</taxon>
        <taxon>Euteleostomi</taxon>
        <taxon>Amphibia</taxon>
        <taxon>Batrachia</taxon>
        <taxon>Anura</taxon>
        <taxon>Pipoidea</taxon>
        <taxon>Pipidae</taxon>
        <taxon>Xenopodinae</taxon>
        <taxon>Xenopus</taxon>
        <taxon>Xenopus</taxon>
    </lineage>
</organism>
<feature type="domain" description="Galectin" evidence="4">
    <location>
        <begin position="255"/>
        <end position="385"/>
    </location>
</feature>
<keyword evidence="2" id="KW-0677">Repeat</keyword>
<dbReference type="GO" id="GO:0030246">
    <property type="term" value="F:carbohydrate binding"/>
    <property type="evidence" value="ECO:0007669"/>
    <property type="project" value="UniProtKB-UniRule"/>
</dbReference>
<dbReference type="Gene3D" id="2.60.120.200">
    <property type="match status" value="2"/>
</dbReference>
<dbReference type="SUPFAM" id="SSF49899">
    <property type="entry name" value="Concanavalin A-like lectins/glucanases"/>
    <property type="match status" value="2"/>
</dbReference>
<keyword evidence="1 3" id="KW-0430">Lectin</keyword>
<dbReference type="PROSITE" id="PS51304">
    <property type="entry name" value="GALECTIN"/>
    <property type="match status" value="2"/>
</dbReference>
<dbReference type="GO" id="GO:0005737">
    <property type="term" value="C:cytoplasm"/>
    <property type="evidence" value="ECO:0007669"/>
    <property type="project" value="TreeGrafter"/>
</dbReference>
<gene>
    <name evidence="5" type="ORF">XELAEV_18028914mg</name>
</gene>
<reference evidence="6" key="1">
    <citation type="journal article" date="2016" name="Nature">
        <title>Genome evolution in the allotetraploid frog Xenopus laevis.</title>
        <authorList>
            <person name="Session A.M."/>
            <person name="Uno Y."/>
            <person name="Kwon T."/>
            <person name="Chapman J.A."/>
            <person name="Toyoda A."/>
            <person name="Takahashi S."/>
            <person name="Fukui A."/>
            <person name="Hikosaka A."/>
            <person name="Suzuki A."/>
            <person name="Kondo M."/>
            <person name="van Heeringen S.J."/>
            <person name="Quigley I."/>
            <person name="Heinz S."/>
            <person name="Ogino H."/>
            <person name="Ochi H."/>
            <person name="Hellsten U."/>
            <person name="Lyons J.B."/>
            <person name="Simakov O."/>
            <person name="Putnam N."/>
            <person name="Stites J."/>
            <person name="Kuroki Y."/>
            <person name="Tanaka T."/>
            <person name="Michiue T."/>
            <person name="Watanabe M."/>
            <person name="Bogdanovic O."/>
            <person name="Lister R."/>
            <person name="Georgiou G."/>
            <person name="Paranjpe S.S."/>
            <person name="van Kruijsbergen I."/>
            <person name="Shu S."/>
            <person name="Carlson J."/>
            <person name="Kinoshita T."/>
            <person name="Ohta Y."/>
            <person name="Mawaribuchi S."/>
            <person name="Jenkins J."/>
            <person name="Grimwood J."/>
            <person name="Schmutz J."/>
            <person name="Mitros T."/>
            <person name="Mozaffari S.V."/>
            <person name="Suzuki Y."/>
            <person name="Haramoto Y."/>
            <person name="Yamamoto T.S."/>
            <person name="Takagi C."/>
            <person name="Heald R."/>
            <person name="Miller K."/>
            <person name="Haudenschild C."/>
            <person name="Kitzman J."/>
            <person name="Nakayama T."/>
            <person name="Izutsu Y."/>
            <person name="Robert J."/>
            <person name="Fortriede J."/>
            <person name="Burns K."/>
            <person name="Lotay V."/>
            <person name="Karimi K."/>
            <person name="Yasuoka Y."/>
            <person name="Dichmann D.S."/>
            <person name="Flajnik M.F."/>
            <person name="Houston D.W."/>
            <person name="Shendure J."/>
            <person name="DuPasquier L."/>
            <person name="Vize P.D."/>
            <person name="Zorn A.M."/>
            <person name="Ito M."/>
            <person name="Marcotte E.M."/>
            <person name="Wallingford J.B."/>
            <person name="Ito Y."/>
            <person name="Asashima M."/>
            <person name="Ueno N."/>
            <person name="Matsuda Y."/>
            <person name="Veenstra G.J."/>
            <person name="Fujiyama A."/>
            <person name="Harland R.M."/>
            <person name="Taira M."/>
            <person name="Rokhsar D.S."/>
        </authorList>
    </citation>
    <scope>NUCLEOTIDE SEQUENCE [LARGE SCALE GENOMIC DNA]</scope>
    <source>
        <strain evidence="6">J</strain>
    </source>
</reference>
<dbReference type="AlphaFoldDB" id="A0A974CS04"/>
<dbReference type="OMA" id="TPYSIRI"/>
<dbReference type="InterPro" id="IPR001079">
    <property type="entry name" value="Galectin_CRD"/>
</dbReference>
<evidence type="ECO:0000256" key="3">
    <source>
        <dbReference type="RuleBase" id="RU102079"/>
    </source>
</evidence>
<feature type="domain" description="Galectin" evidence="4">
    <location>
        <begin position="87"/>
        <end position="220"/>
    </location>
</feature>
<dbReference type="Pfam" id="PF00337">
    <property type="entry name" value="Gal-bind_lectin"/>
    <property type="match status" value="2"/>
</dbReference>
<dbReference type="FunFam" id="2.60.120.200:FF:000023">
    <property type="entry name" value="Galectin"/>
    <property type="match status" value="1"/>
</dbReference>